<reference evidence="2 3" key="1">
    <citation type="submission" date="2018-06" db="EMBL/GenBank/DDBJ databases">
        <title>Pseudomonas jilinensis sp. nov., isolated from the production water of Jilin Oilfield in China.</title>
        <authorList>
            <person name="Wang J."/>
        </authorList>
    </citation>
    <scope>NUCLEOTIDE SEQUENCE [LARGE SCALE GENOMIC DNA]</scope>
    <source>
        <strain evidence="2 3">JS15-10A1</strain>
    </source>
</reference>
<name>A0A396RYJ9_9PSED</name>
<keyword evidence="1" id="KW-0812">Transmembrane</keyword>
<keyword evidence="1" id="KW-1133">Transmembrane helix</keyword>
<accession>A0A396RYJ9</accession>
<sequence>MSLRHCETLGRIKFLPPYIELYAYPLAAAIISVAIYVLALSIFERLNETLLTVRNINFSLAKTSELKAKRDDQF</sequence>
<evidence type="ECO:0000313" key="3">
    <source>
        <dbReference type="Proteomes" id="UP000265745"/>
    </source>
</evidence>
<dbReference type="Proteomes" id="UP000265745">
    <property type="component" value="Unassembled WGS sequence"/>
</dbReference>
<dbReference type="EMBL" id="QJSA01000025">
    <property type="protein sequence ID" value="RHW19563.1"/>
    <property type="molecule type" value="Genomic_DNA"/>
</dbReference>
<feature type="transmembrane region" description="Helical" evidence="1">
    <location>
        <begin position="21"/>
        <end position="43"/>
    </location>
</feature>
<keyword evidence="3" id="KW-1185">Reference proteome</keyword>
<organism evidence="2 3">
    <name type="scientific">Pseudomonas jilinensis</name>
    <dbReference type="NCBI Taxonomy" id="2078689"/>
    <lineage>
        <taxon>Bacteria</taxon>
        <taxon>Pseudomonadati</taxon>
        <taxon>Pseudomonadota</taxon>
        <taxon>Gammaproteobacteria</taxon>
        <taxon>Pseudomonadales</taxon>
        <taxon>Pseudomonadaceae</taxon>
        <taxon>Pseudomonas</taxon>
    </lineage>
</organism>
<gene>
    <name evidence="2" type="ORF">C2846_18105</name>
</gene>
<proteinExistence type="predicted"/>
<evidence type="ECO:0000256" key="1">
    <source>
        <dbReference type="SAM" id="Phobius"/>
    </source>
</evidence>
<dbReference type="AlphaFoldDB" id="A0A396RYJ9"/>
<comment type="caution">
    <text evidence="2">The sequence shown here is derived from an EMBL/GenBank/DDBJ whole genome shotgun (WGS) entry which is preliminary data.</text>
</comment>
<keyword evidence="1" id="KW-0472">Membrane</keyword>
<evidence type="ECO:0000313" key="2">
    <source>
        <dbReference type="EMBL" id="RHW19563.1"/>
    </source>
</evidence>
<protein>
    <submittedName>
        <fullName evidence="2">Uncharacterized protein</fullName>
    </submittedName>
</protein>